<dbReference type="EMBL" id="JBAMIC010001162">
    <property type="protein sequence ID" value="KAK7089579.1"/>
    <property type="molecule type" value="Genomic_DNA"/>
</dbReference>
<feature type="compositionally biased region" description="Polar residues" evidence="1">
    <location>
        <begin position="193"/>
        <end position="218"/>
    </location>
</feature>
<feature type="region of interest" description="Disordered" evidence="1">
    <location>
        <begin position="164"/>
        <end position="320"/>
    </location>
</feature>
<keyword evidence="3" id="KW-1185">Reference proteome</keyword>
<reference evidence="2 3" key="1">
    <citation type="submission" date="2024-02" db="EMBL/GenBank/DDBJ databases">
        <title>Chromosome-scale genome assembly of the rough periwinkle Littorina saxatilis.</title>
        <authorList>
            <person name="De Jode A."/>
            <person name="Faria R."/>
            <person name="Formenti G."/>
            <person name="Sims Y."/>
            <person name="Smith T.P."/>
            <person name="Tracey A."/>
            <person name="Wood J.M.D."/>
            <person name="Zagrodzka Z.B."/>
            <person name="Johannesson K."/>
            <person name="Butlin R.K."/>
            <person name="Leder E.H."/>
        </authorList>
    </citation>
    <scope>NUCLEOTIDE SEQUENCE [LARGE SCALE GENOMIC DNA]</scope>
    <source>
        <strain evidence="2">Snail1</strain>
        <tissue evidence="2">Muscle</tissue>
    </source>
</reference>
<gene>
    <name evidence="2" type="ORF">V1264_024182</name>
</gene>
<dbReference type="Proteomes" id="UP001374579">
    <property type="component" value="Unassembled WGS sequence"/>
</dbReference>
<organism evidence="2 3">
    <name type="scientific">Littorina saxatilis</name>
    <dbReference type="NCBI Taxonomy" id="31220"/>
    <lineage>
        <taxon>Eukaryota</taxon>
        <taxon>Metazoa</taxon>
        <taxon>Spiralia</taxon>
        <taxon>Lophotrochozoa</taxon>
        <taxon>Mollusca</taxon>
        <taxon>Gastropoda</taxon>
        <taxon>Caenogastropoda</taxon>
        <taxon>Littorinimorpha</taxon>
        <taxon>Littorinoidea</taxon>
        <taxon>Littorinidae</taxon>
        <taxon>Littorina</taxon>
    </lineage>
</organism>
<feature type="compositionally biased region" description="Basic and acidic residues" evidence="1">
    <location>
        <begin position="255"/>
        <end position="273"/>
    </location>
</feature>
<evidence type="ECO:0000256" key="1">
    <source>
        <dbReference type="SAM" id="MobiDB-lite"/>
    </source>
</evidence>
<feature type="compositionally biased region" description="Basic and acidic residues" evidence="1">
    <location>
        <begin position="221"/>
        <end position="236"/>
    </location>
</feature>
<dbReference type="AlphaFoldDB" id="A0AAN9AMH6"/>
<evidence type="ECO:0000313" key="3">
    <source>
        <dbReference type="Proteomes" id="UP001374579"/>
    </source>
</evidence>
<name>A0AAN9AMH6_9CAEN</name>
<evidence type="ECO:0000313" key="2">
    <source>
        <dbReference type="EMBL" id="KAK7089579.1"/>
    </source>
</evidence>
<accession>A0AAN9AMH6</accession>
<comment type="caution">
    <text evidence="2">The sequence shown here is derived from an EMBL/GenBank/DDBJ whole genome shotgun (WGS) entry which is preliminary data.</text>
</comment>
<feature type="compositionally biased region" description="Basic residues" evidence="1">
    <location>
        <begin position="274"/>
        <end position="289"/>
    </location>
</feature>
<feature type="compositionally biased region" description="Gly residues" evidence="1">
    <location>
        <begin position="176"/>
        <end position="192"/>
    </location>
</feature>
<sequence>MMFNNADPAPPVNNLLQPDIYNRLDAEAIERSRVINTQLDQRLVVQQRIISKYKLAAERFHRREKEKVKDELKRITAKLPAVGRIRDFRSKFLYGARHQADHNDGVPGVSKSVPELHVKKIRGVPEEKPNLPFCERFFIHHLPTKKKYYKAPMSSPPPFVSTAAGVDGRGGEEGGEGGGGEGGITVGNGDGATTGQMPSQSEMPVTQAESVREANSASMRLDTDLRNLSPKRDASPKGKGQLKSPTEMPANRGLLSERELGFDGESRIRDDNRNRRHSVNGRQSPRKSPRREMTRISLPPLKQQNIRLAQSSPELYRGKT</sequence>
<feature type="compositionally biased region" description="Polar residues" evidence="1">
    <location>
        <begin position="302"/>
        <end position="313"/>
    </location>
</feature>
<protein>
    <submittedName>
        <fullName evidence="2">Uncharacterized protein</fullName>
    </submittedName>
</protein>
<proteinExistence type="predicted"/>